<gene>
    <name evidence="1" type="ORF">SLS63_008725</name>
</gene>
<dbReference type="Proteomes" id="UP001430848">
    <property type="component" value="Unassembled WGS sequence"/>
</dbReference>
<keyword evidence="2" id="KW-1185">Reference proteome</keyword>
<dbReference type="Gene3D" id="3.30.70.100">
    <property type="match status" value="1"/>
</dbReference>
<proteinExistence type="predicted"/>
<accession>A0ABR1P1R4</accession>
<dbReference type="InterPro" id="IPR011008">
    <property type="entry name" value="Dimeric_a/b-barrel"/>
</dbReference>
<protein>
    <submittedName>
        <fullName evidence="1">Uncharacterized protein</fullName>
    </submittedName>
</protein>
<organism evidence="1 2">
    <name type="scientific">Diaporthe eres</name>
    <name type="common">Phomopsis oblonga</name>
    <dbReference type="NCBI Taxonomy" id="83184"/>
    <lineage>
        <taxon>Eukaryota</taxon>
        <taxon>Fungi</taxon>
        <taxon>Dikarya</taxon>
        <taxon>Ascomycota</taxon>
        <taxon>Pezizomycotina</taxon>
        <taxon>Sordariomycetes</taxon>
        <taxon>Sordariomycetidae</taxon>
        <taxon>Diaporthales</taxon>
        <taxon>Diaporthaceae</taxon>
        <taxon>Diaporthe</taxon>
        <taxon>Diaporthe eres species complex</taxon>
    </lineage>
</organism>
<dbReference type="EMBL" id="JAKNSF020000058">
    <property type="protein sequence ID" value="KAK7724337.1"/>
    <property type="molecule type" value="Genomic_DNA"/>
</dbReference>
<evidence type="ECO:0000313" key="1">
    <source>
        <dbReference type="EMBL" id="KAK7724337.1"/>
    </source>
</evidence>
<dbReference type="SUPFAM" id="SSF54909">
    <property type="entry name" value="Dimeric alpha+beta barrel"/>
    <property type="match status" value="1"/>
</dbReference>
<comment type="caution">
    <text evidence="1">The sequence shown here is derived from an EMBL/GenBank/DDBJ whole genome shotgun (WGS) entry which is preliminary data.</text>
</comment>
<sequence>MAAFLEALKPTFEAATKEPLNTSMEVFQDENTPGVFRIVENWNASIDYMMNVGASYLLGGPMRIPKLTYGGEQVQRNKDYYKPYFAATEPMYLKPLEANVYSRFPGKQWKSIKEN</sequence>
<reference evidence="1 2" key="1">
    <citation type="submission" date="2024-02" db="EMBL/GenBank/DDBJ databases">
        <title>De novo assembly and annotation of 12 fungi associated with fruit tree decline syndrome in Ontario, Canada.</title>
        <authorList>
            <person name="Sulman M."/>
            <person name="Ellouze W."/>
            <person name="Ilyukhin E."/>
        </authorList>
    </citation>
    <scope>NUCLEOTIDE SEQUENCE [LARGE SCALE GENOMIC DNA]</scope>
    <source>
        <strain evidence="1 2">M169</strain>
    </source>
</reference>
<evidence type="ECO:0000313" key="2">
    <source>
        <dbReference type="Proteomes" id="UP001430848"/>
    </source>
</evidence>
<name>A0ABR1P1R4_DIAER</name>